<organism evidence="2 3">
    <name type="scientific">Bauldia litoralis</name>
    <dbReference type="NCBI Taxonomy" id="665467"/>
    <lineage>
        <taxon>Bacteria</taxon>
        <taxon>Pseudomonadati</taxon>
        <taxon>Pseudomonadota</taxon>
        <taxon>Alphaproteobacteria</taxon>
        <taxon>Hyphomicrobiales</taxon>
        <taxon>Kaistiaceae</taxon>
        <taxon>Bauldia</taxon>
    </lineage>
</organism>
<dbReference type="PANTHER" id="PTHR11365:SF23">
    <property type="entry name" value="HYPOTHETICAL 5-OXOPROLINASE (EUROFUNG)-RELATED"/>
    <property type="match status" value="1"/>
</dbReference>
<evidence type="ECO:0000313" key="3">
    <source>
        <dbReference type="Proteomes" id="UP000199071"/>
    </source>
</evidence>
<dbReference type="InterPro" id="IPR045079">
    <property type="entry name" value="Oxoprolinase-like"/>
</dbReference>
<feature type="domain" description="Hydantoinase B/oxoprolinase" evidence="1">
    <location>
        <begin position="7"/>
        <end position="526"/>
    </location>
</feature>
<dbReference type="Pfam" id="PF02538">
    <property type="entry name" value="Hydantoinase_B"/>
    <property type="match status" value="1"/>
</dbReference>
<dbReference type="EMBL" id="FMXQ01000011">
    <property type="protein sequence ID" value="SDB54391.1"/>
    <property type="molecule type" value="Genomic_DNA"/>
</dbReference>
<evidence type="ECO:0000313" key="2">
    <source>
        <dbReference type="EMBL" id="SDB54391.1"/>
    </source>
</evidence>
<accession>A0A1G6EAF7</accession>
<keyword evidence="3" id="KW-1185">Reference proteome</keyword>
<dbReference type="GO" id="GO:0017168">
    <property type="term" value="F:5-oxoprolinase (ATP-hydrolyzing) activity"/>
    <property type="evidence" value="ECO:0007669"/>
    <property type="project" value="TreeGrafter"/>
</dbReference>
<dbReference type="AlphaFoldDB" id="A0A1G6EAF7"/>
<dbReference type="InterPro" id="IPR003692">
    <property type="entry name" value="Hydantoinase_B"/>
</dbReference>
<protein>
    <submittedName>
        <fullName evidence="2">N-methylhydantoinase B</fullName>
    </submittedName>
</protein>
<dbReference type="GO" id="GO:0005829">
    <property type="term" value="C:cytosol"/>
    <property type="evidence" value="ECO:0007669"/>
    <property type="project" value="TreeGrafter"/>
</dbReference>
<dbReference type="GO" id="GO:0006749">
    <property type="term" value="P:glutathione metabolic process"/>
    <property type="evidence" value="ECO:0007669"/>
    <property type="project" value="TreeGrafter"/>
</dbReference>
<evidence type="ECO:0000259" key="1">
    <source>
        <dbReference type="Pfam" id="PF02538"/>
    </source>
</evidence>
<dbReference type="OrthoDB" id="9761586at2"/>
<gene>
    <name evidence="2" type="ORF">SAMN02982931_04282</name>
</gene>
<proteinExistence type="predicted"/>
<name>A0A1G6EAF7_9HYPH</name>
<dbReference type="PANTHER" id="PTHR11365">
    <property type="entry name" value="5-OXOPROLINASE RELATED"/>
    <property type="match status" value="1"/>
</dbReference>
<sequence length="582" mass="62744">MTPETMIRARVVGGGFDTAADEMSATVTRTARSPIFNEAHDFTTGIFELKDGKARLVAQAPGCTLHLYAICPAVQAALDCFRNDLHPGDLILASDPYDGGTHIPDHVIIQPVFADRKPVFFPVVRAHFADSGGPVAGGYNPAARDIWQDGVVVPPIKLYERGERRTDVFDMVLANNRVPDWLLGDLDAMRGACLTAQARIERIVGRFGIGETRAALETNIAYAERRVRAEIASWPDGDYYAETFIDHDYQGGHDIRVACTARVRGSDVTFDFTGTAPQVNGFVNSPIANTLSFVFVAIASVIDEDVPVNEGYIRPVTVIAPEGTVVNPLPPKPVGNCTCICGAEIAEVALLALSQCAPKRVGVNCHKLPLAYSSGRYEDGKPWISLNFHGYTGGAGAAYGTDGWGLYPPLMTGVILPSIEMNEMQYPIRIEKHEYERDTAGAGRWRGAPGVRTRIRFLAENITNAMLAGVRHPTRGFCGAEDGPPNALTLIEEAGRTEVTEVIYNRHLAANTAIEFLRGGGGGWGSAADRPVDEVVADVANDYVSAGKASEQYGVVVDTTALEVDQGATDQRRTKMARSQPG</sequence>
<dbReference type="Proteomes" id="UP000199071">
    <property type="component" value="Unassembled WGS sequence"/>
</dbReference>
<dbReference type="STRING" id="665467.SAMN02982931_04282"/>
<reference evidence="2 3" key="1">
    <citation type="submission" date="2016-10" db="EMBL/GenBank/DDBJ databases">
        <authorList>
            <person name="de Groot N.N."/>
        </authorList>
    </citation>
    <scope>NUCLEOTIDE SEQUENCE [LARGE SCALE GENOMIC DNA]</scope>
    <source>
        <strain evidence="2 3">ATCC 35022</strain>
    </source>
</reference>
<dbReference type="RefSeq" id="WP_090879964.1">
    <property type="nucleotide sequence ID" value="NZ_FMXQ01000011.1"/>
</dbReference>